<gene>
    <name evidence="3" type="ORF">S01H4_07182</name>
</gene>
<dbReference type="GO" id="GO:0009143">
    <property type="term" value="P:nucleoside triphosphate catabolic process"/>
    <property type="evidence" value="ECO:0007669"/>
    <property type="project" value="InterPro"/>
</dbReference>
<dbReference type="GO" id="GO:0047429">
    <property type="term" value="F:nucleoside triphosphate diphosphatase activity"/>
    <property type="evidence" value="ECO:0007669"/>
    <property type="project" value="InterPro"/>
</dbReference>
<accession>X0YU42</accession>
<dbReference type="InterPro" id="IPR002637">
    <property type="entry name" value="RdgB/HAM1"/>
</dbReference>
<reference evidence="3" key="1">
    <citation type="journal article" date="2014" name="Front. Microbiol.">
        <title>High frequency of phylogenetically diverse reductive dehalogenase-homologous genes in deep subseafloor sedimentary metagenomes.</title>
        <authorList>
            <person name="Kawai M."/>
            <person name="Futagami T."/>
            <person name="Toyoda A."/>
            <person name="Takaki Y."/>
            <person name="Nishi S."/>
            <person name="Hori S."/>
            <person name="Arai W."/>
            <person name="Tsubouchi T."/>
            <person name="Morono Y."/>
            <person name="Uchiyama I."/>
            <person name="Ito T."/>
            <person name="Fujiyama A."/>
            <person name="Inagaki F."/>
            <person name="Takami H."/>
        </authorList>
    </citation>
    <scope>NUCLEOTIDE SEQUENCE</scope>
    <source>
        <strain evidence="3">Expedition CK06-06</strain>
    </source>
</reference>
<sequence length="65" mass="7309">MSQGKCEGKIDFSPHGESGFGYDPIFVPEGHSHTMAQMGMEEKNKISHRAKALKKLFRIISIDIF</sequence>
<evidence type="ECO:0000313" key="3">
    <source>
        <dbReference type="EMBL" id="GAG59765.1"/>
    </source>
</evidence>
<dbReference type="Pfam" id="PF01725">
    <property type="entry name" value="Ham1p_like"/>
    <property type="match status" value="1"/>
</dbReference>
<dbReference type="EMBL" id="BART01002321">
    <property type="protein sequence ID" value="GAG59765.1"/>
    <property type="molecule type" value="Genomic_DNA"/>
</dbReference>
<dbReference type="InterPro" id="IPR029001">
    <property type="entry name" value="ITPase-like_fam"/>
</dbReference>
<dbReference type="AlphaFoldDB" id="X0YU42"/>
<evidence type="ECO:0000256" key="2">
    <source>
        <dbReference type="ARBA" id="ARBA00022801"/>
    </source>
</evidence>
<dbReference type="PANTHER" id="PTHR11067">
    <property type="entry name" value="INOSINE TRIPHOSPHATE PYROPHOSPHATASE/HAM1 PROTEIN"/>
    <property type="match status" value="1"/>
</dbReference>
<protein>
    <submittedName>
        <fullName evidence="3">Uncharacterized protein</fullName>
    </submittedName>
</protein>
<proteinExistence type="inferred from homology"/>
<comment type="similarity">
    <text evidence="1">Belongs to the HAM1 NTPase family.</text>
</comment>
<dbReference type="Gene3D" id="3.90.950.10">
    <property type="match status" value="1"/>
</dbReference>
<dbReference type="GO" id="GO:0005829">
    <property type="term" value="C:cytosol"/>
    <property type="evidence" value="ECO:0007669"/>
    <property type="project" value="TreeGrafter"/>
</dbReference>
<evidence type="ECO:0000256" key="1">
    <source>
        <dbReference type="ARBA" id="ARBA00008023"/>
    </source>
</evidence>
<comment type="caution">
    <text evidence="3">The sequence shown here is derived from an EMBL/GenBank/DDBJ whole genome shotgun (WGS) entry which is preliminary data.</text>
</comment>
<organism evidence="3">
    <name type="scientific">marine sediment metagenome</name>
    <dbReference type="NCBI Taxonomy" id="412755"/>
    <lineage>
        <taxon>unclassified sequences</taxon>
        <taxon>metagenomes</taxon>
        <taxon>ecological metagenomes</taxon>
    </lineage>
</organism>
<dbReference type="SUPFAM" id="SSF52972">
    <property type="entry name" value="ITPase-like"/>
    <property type="match status" value="1"/>
</dbReference>
<keyword evidence="2" id="KW-0378">Hydrolase</keyword>
<name>X0YU42_9ZZZZ</name>
<dbReference type="PANTHER" id="PTHR11067:SF9">
    <property type="entry name" value="INOSINE TRIPHOSPHATE PYROPHOSPHATASE"/>
    <property type="match status" value="1"/>
</dbReference>